<dbReference type="GO" id="GO:0016020">
    <property type="term" value="C:membrane"/>
    <property type="evidence" value="ECO:0007669"/>
    <property type="project" value="UniProtKB-SubCell"/>
</dbReference>
<evidence type="ECO:0000313" key="15">
    <source>
        <dbReference type="EMBL" id="CCA68655.1"/>
    </source>
</evidence>
<dbReference type="SFLD" id="SFLDS00003">
    <property type="entry name" value="Haloacid_Dehalogenase"/>
    <property type="match status" value="1"/>
</dbReference>
<evidence type="ECO:0000259" key="14">
    <source>
        <dbReference type="Pfam" id="PF00122"/>
    </source>
</evidence>
<reference evidence="15 16" key="1">
    <citation type="journal article" date="2011" name="PLoS Pathog.">
        <title>Endophytic Life Strategies Decoded by Genome and Transcriptome Analyses of the Mutualistic Root Symbiont Piriformospora indica.</title>
        <authorList>
            <person name="Zuccaro A."/>
            <person name="Lahrmann U."/>
            <person name="Guldener U."/>
            <person name="Langen G."/>
            <person name="Pfiffi S."/>
            <person name="Biedenkopf D."/>
            <person name="Wong P."/>
            <person name="Samans B."/>
            <person name="Grimm C."/>
            <person name="Basiewicz M."/>
            <person name="Murat C."/>
            <person name="Martin F."/>
            <person name="Kogel K.H."/>
        </authorList>
    </citation>
    <scope>NUCLEOTIDE SEQUENCE [LARGE SCALE GENOMIC DNA]</scope>
    <source>
        <strain evidence="15 16">DSM 11827</strain>
    </source>
</reference>
<feature type="domain" description="P-type ATPase A" evidence="14">
    <location>
        <begin position="11"/>
        <end position="137"/>
    </location>
</feature>
<keyword evidence="10 13" id="KW-1133">Transmembrane helix</keyword>
<dbReference type="PANTHER" id="PTHR45630:SF8">
    <property type="entry name" value="CATION-TRANSPORTING ATPASE"/>
    <property type="match status" value="1"/>
</dbReference>
<evidence type="ECO:0000256" key="13">
    <source>
        <dbReference type="SAM" id="Phobius"/>
    </source>
</evidence>
<keyword evidence="6" id="KW-0547">Nucleotide-binding</keyword>
<feature type="transmembrane region" description="Helical" evidence="13">
    <location>
        <begin position="692"/>
        <end position="710"/>
    </location>
</feature>
<dbReference type="STRING" id="1109443.G4TBH3"/>
<dbReference type="NCBIfam" id="TIGR01657">
    <property type="entry name" value="P-ATPase-V"/>
    <property type="match status" value="1"/>
</dbReference>
<dbReference type="AlphaFoldDB" id="G4TBH3"/>
<evidence type="ECO:0000256" key="10">
    <source>
        <dbReference type="ARBA" id="ARBA00022989"/>
    </source>
</evidence>
<dbReference type="FunFam" id="3.40.1110.10:FF:000057">
    <property type="entry name" value="Cation-transporting ATPase"/>
    <property type="match status" value="1"/>
</dbReference>
<name>G4TBH3_SERID</name>
<dbReference type="SFLD" id="SFLDF00027">
    <property type="entry name" value="p-type_atpase"/>
    <property type="match status" value="1"/>
</dbReference>
<dbReference type="OrthoDB" id="48943at2759"/>
<dbReference type="SUPFAM" id="SSF81660">
    <property type="entry name" value="Metal cation-transporting ATPase, ATP-binding domain N"/>
    <property type="match status" value="1"/>
</dbReference>
<comment type="similarity">
    <text evidence="2">Belongs to the cation transport ATPase (P-type) (TC 3.A.3) family. Type V subfamily.</text>
</comment>
<evidence type="ECO:0000256" key="4">
    <source>
        <dbReference type="ARBA" id="ARBA00022692"/>
    </source>
</evidence>
<dbReference type="Gene3D" id="1.20.1110.10">
    <property type="entry name" value="Calcium-transporting ATPase, transmembrane domain"/>
    <property type="match status" value="1"/>
</dbReference>
<dbReference type="InterPro" id="IPR001757">
    <property type="entry name" value="P_typ_ATPase"/>
</dbReference>
<sequence>MREMARFSCQVKLITKMDTSIVDSSTLVPGDIVDLTDPPLSIFPCDIILLTGDAIVNESMLTGESVPISKGPIKGEDLTRWRQTGEVSSEIAKSMLYSGTKVVRIRGPAHGFVDAPAMGYVVRTGFNTTKGALVRSMLFPKPIGFKFYRDSMRFIGVLAGIAILGFMVSAVQFVRLGVPWHTIVLRALDLITVVVPPALPATLSIGTSFAISRLRALGIFCISPTRVNVGGKVNVVCFDKTGTLTEDGLDILGVCALERDGQRFREIAEDVLDIPQSSDKANILHAMATCHSLKVVDGDVLGDPLDVKMWNFTQWTIEENTTIVPIKKGANAEGTSQQTAPLVQNIVRPPGTRRFTLDDALKGDKHAHFLELGVIRTFEFVSGLRRMTVITKRLKSKSMEVYLKGAPEILADVCEPGSFPADYDDLLSYYTRNGYRVIGLAGKSVDGLSWLKAQRLKREQVESGLRFLGLLIFENKLKPGTTPAIATLRQASLGCRMVTGDNPRTAVSVARECKLINSTAFVFYPSFTEGDATNPRAILEWRGVDDESLRLDPYSLRPLPPPPHVVDEERIYKDYDLAITGEIFRWMIDYAPLETLQQMLYKTHVFARMSPDEKHELVERLQSIGYTVGFCGDGANDCGALKAADVGISLSEAEASIAAPFTSKTPDIGCVIEVIREGRAALVTSFSCFKYMALYSLIQFTTITFLYSFASSLGDFQFLYIDLFIIIPIAVAMGRTLPYDRIHTARPTSSLVSRKVLSSIIGQIIITSAAQAWVFFWVRTQPWYKLPLPPKPGEGLETNNYENTVLFLVSCFQYILVAAVFSIGPPYRKPMWTNGWLVASMVILSMFSAWVLLTPSISVALILNLMSLPWSARLALAVVVVINVTASFAFENWLVESIATTVKVLMRASGRRRRREGRIYEAVGR</sequence>
<keyword evidence="8" id="KW-0460">Magnesium</keyword>
<feature type="transmembrane region" description="Helical" evidence="13">
    <location>
        <begin position="756"/>
        <end position="778"/>
    </location>
</feature>
<dbReference type="InterPro" id="IPR008250">
    <property type="entry name" value="ATPase_P-typ_transduc_dom_A_sf"/>
</dbReference>
<dbReference type="FunFam" id="1.20.1110.10:FF:000032">
    <property type="entry name" value="Cation-transporting ATPase"/>
    <property type="match status" value="1"/>
</dbReference>
<evidence type="ECO:0000256" key="1">
    <source>
        <dbReference type="ARBA" id="ARBA00004141"/>
    </source>
</evidence>
<dbReference type="EMBL" id="CAFZ01000037">
    <property type="protein sequence ID" value="CCA68655.1"/>
    <property type="molecule type" value="Genomic_DNA"/>
</dbReference>
<dbReference type="SUPFAM" id="SSF56784">
    <property type="entry name" value="HAD-like"/>
    <property type="match status" value="1"/>
</dbReference>
<feature type="transmembrane region" description="Helical" evidence="13">
    <location>
        <begin position="716"/>
        <end position="735"/>
    </location>
</feature>
<dbReference type="SUPFAM" id="SSF81653">
    <property type="entry name" value="Calcium ATPase, transduction domain A"/>
    <property type="match status" value="1"/>
</dbReference>
<dbReference type="NCBIfam" id="TIGR01494">
    <property type="entry name" value="ATPase_P-type"/>
    <property type="match status" value="2"/>
</dbReference>
<dbReference type="InParanoid" id="G4TBH3"/>
<evidence type="ECO:0000256" key="7">
    <source>
        <dbReference type="ARBA" id="ARBA00022840"/>
    </source>
</evidence>
<dbReference type="Pfam" id="PF00122">
    <property type="entry name" value="E1-E2_ATPase"/>
    <property type="match status" value="1"/>
</dbReference>
<feature type="transmembrane region" description="Helical" evidence="13">
    <location>
        <begin position="190"/>
        <end position="211"/>
    </location>
</feature>
<dbReference type="GO" id="GO:0006874">
    <property type="term" value="P:intracellular calcium ion homeostasis"/>
    <property type="evidence" value="ECO:0007669"/>
    <property type="project" value="TreeGrafter"/>
</dbReference>
<dbReference type="OMA" id="TTWEMAV"/>
<keyword evidence="5" id="KW-0479">Metal-binding</keyword>
<dbReference type="InterPro" id="IPR006544">
    <property type="entry name" value="P-type_TPase_V"/>
</dbReference>
<dbReference type="InterPro" id="IPR023298">
    <property type="entry name" value="ATPase_P-typ_TM_dom_sf"/>
</dbReference>
<evidence type="ECO:0000256" key="3">
    <source>
        <dbReference type="ARBA" id="ARBA00022553"/>
    </source>
</evidence>
<dbReference type="GO" id="GO:0140358">
    <property type="term" value="F:P-type transmembrane transporter activity"/>
    <property type="evidence" value="ECO:0007669"/>
    <property type="project" value="InterPro"/>
</dbReference>
<dbReference type="SUPFAM" id="SSF81665">
    <property type="entry name" value="Calcium ATPase, transmembrane domain M"/>
    <property type="match status" value="1"/>
</dbReference>
<keyword evidence="7" id="KW-0067">ATP-binding</keyword>
<protein>
    <submittedName>
        <fullName evidence="15">Related to cation translocating ATPases</fullName>
    </submittedName>
</protein>
<dbReference type="InterPro" id="IPR018303">
    <property type="entry name" value="ATPase_P-typ_P_site"/>
</dbReference>
<feature type="transmembrane region" description="Helical" evidence="13">
    <location>
        <begin position="875"/>
        <end position="905"/>
    </location>
</feature>
<keyword evidence="9" id="KW-1278">Translocase</keyword>
<comment type="catalytic activity">
    <reaction evidence="12">
        <text>ATP + H2O = ADP + phosphate + H(+)</text>
        <dbReference type="Rhea" id="RHEA:13065"/>
        <dbReference type="ChEBI" id="CHEBI:15377"/>
        <dbReference type="ChEBI" id="CHEBI:15378"/>
        <dbReference type="ChEBI" id="CHEBI:30616"/>
        <dbReference type="ChEBI" id="CHEBI:43474"/>
        <dbReference type="ChEBI" id="CHEBI:456216"/>
    </reaction>
</comment>
<dbReference type="GO" id="GO:0005524">
    <property type="term" value="F:ATP binding"/>
    <property type="evidence" value="ECO:0007669"/>
    <property type="project" value="UniProtKB-KW"/>
</dbReference>
<feature type="transmembrane region" description="Helical" evidence="13">
    <location>
        <begin position="154"/>
        <end position="178"/>
    </location>
</feature>
<keyword evidence="11 13" id="KW-0472">Membrane</keyword>
<evidence type="ECO:0000256" key="2">
    <source>
        <dbReference type="ARBA" id="ARBA00006000"/>
    </source>
</evidence>
<dbReference type="InterPro" id="IPR023299">
    <property type="entry name" value="ATPase_P-typ_cyto_dom_N"/>
</dbReference>
<dbReference type="eggNOG" id="KOG0208">
    <property type="taxonomic scope" value="Eukaryota"/>
</dbReference>
<dbReference type="Gene3D" id="3.40.1110.10">
    <property type="entry name" value="Calcium-transporting ATPase, cytoplasmic domain N"/>
    <property type="match status" value="1"/>
</dbReference>
<evidence type="ECO:0000256" key="11">
    <source>
        <dbReference type="ARBA" id="ARBA00023136"/>
    </source>
</evidence>
<dbReference type="FunFam" id="3.40.50.1000:FF:000068">
    <property type="entry name" value="Cation-transporting ATPase"/>
    <property type="match status" value="1"/>
</dbReference>
<dbReference type="Proteomes" id="UP000007148">
    <property type="component" value="Unassembled WGS sequence"/>
</dbReference>
<dbReference type="InterPro" id="IPR036412">
    <property type="entry name" value="HAD-like_sf"/>
</dbReference>
<evidence type="ECO:0000313" key="16">
    <source>
        <dbReference type="Proteomes" id="UP000007148"/>
    </source>
</evidence>
<keyword evidence="4 13" id="KW-0812">Transmembrane</keyword>
<dbReference type="InterPro" id="IPR044492">
    <property type="entry name" value="P_typ_ATPase_HD_dom"/>
</dbReference>
<gene>
    <name evidence="15" type="ORF">PIIN_02520</name>
</gene>
<organism evidence="15 16">
    <name type="scientific">Serendipita indica (strain DSM 11827)</name>
    <name type="common">Root endophyte fungus</name>
    <name type="synonym">Piriformospora indica</name>
    <dbReference type="NCBI Taxonomy" id="1109443"/>
    <lineage>
        <taxon>Eukaryota</taxon>
        <taxon>Fungi</taxon>
        <taxon>Dikarya</taxon>
        <taxon>Basidiomycota</taxon>
        <taxon>Agaricomycotina</taxon>
        <taxon>Agaricomycetes</taxon>
        <taxon>Sebacinales</taxon>
        <taxon>Serendipitaceae</taxon>
        <taxon>Serendipita</taxon>
    </lineage>
</organism>
<dbReference type="PROSITE" id="PS00154">
    <property type="entry name" value="ATPASE_E1_E2"/>
    <property type="match status" value="1"/>
</dbReference>
<comment type="caution">
    <text evidence="15">The sequence shown here is derived from an EMBL/GenBank/DDBJ whole genome shotgun (WGS) entry which is preliminary data.</text>
</comment>
<evidence type="ECO:0000256" key="8">
    <source>
        <dbReference type="ARBA" id="ARBA00022842"/>
    </source>
</evidence>
<dbReference type="InterPro" id="IPR023214">
    <property type="entry name" value="HAD_sf"/>
</dbReference>
<evidence type="ECO:0000256" key="6">
    <source>
        <dbReference type="ARBA" id="ARBA00022741"/>
    </source>
</evidence>
<dbReference type="HOGENOM" id="CLU_001828_0_4_1"/>
<dbReference type="Gene3D" id="2.70.150.10">
    <property type="entry name" value="Calcium-transporting ATPase, cytoplasmic transduction domain A"/>
    <property type="match status" value="1"/>
</dbReference>
<feature type="transmembrane region" description="Helical" evidence="13">
    <location>
        <begin position="836"/>
        <end position="863"/>
    </location>
</feature>
<dbReference type="GO" id="GO:0019829">
    <property type="term" value="F:ATPase-coupled monoatomic cation transmembrane transporter activity"/>
    <property type="evidence" value="ECO:0007669"/>
    <property type="project" value="TreeGrafter"/>
</dbReference>
<dbReference type="Gene3D" id="3.40.50.1000">
    <property type="entry name" value="HAD superfamily/HAD-like"/>
    <property type="match status" value="1"/>
</dbReference>
<evidence type="ECO:0000256" key="12">
    <source>
        <dbReference type="ARBA" id="ARBA00049360"/>
    </source>
</evidence>
<evidence type="ECO:0000256" key="9">
    <source>
        <dbReference type="ARBA" id="ARBA00022967"/>
    </source>
</evidence>
<dbReference type="PANTHER" id="PTHR45630">
    <property type="entry name" value="CATION-TRANSPORTING ATPASE-RELATED"/>
    <property type="match status" value="1"/>
</dbReference>
<dbReference type="GO" id="GO:0016887">
    <property type="term" value="F:ATP hydrolysis activity"/>
    <property type="evidence" value="ECO:0007669"/>
    <property type="project" value="InterPro"/>
</dbReference>
<accession>G4TBH3</accession>
<dbReference type="Pfam" id="PF13246">
    <property type="entry name" value="Cation_ATPase"/>
    <property type="match status" value="1"/>
</dbReference>
<feature type="transmembrane region" description="Helical" evidence="13">
    <location>
        <begin position="805"/>
        <end position="824"/>
    </location>
</feature>
<dbReference type="InterPro" id="IPR059000">
    <property type="entry name" value="ATPase_P-type_domA"/>
</dbReference>
<dbReference type="FunCoup" id="G4TBH3">
    <property type="interactions" value="127"/>
</dbReference>
<keyword evidence="3" id="KW-0597">Phosphoprotein</keyword>
<keyword evidence="16" id="KW-1185">Reference proteome</keyword>
<proteinExistence type="inferred from homology"/>
<dbReference type="PRINTS" id="PR00119">
    <property type="entry name" value="CATATPASE"/>
</dbReference>
<dbReference type="SFLD" id="SFLDG00002">
    <property type="entry name" value="C1.7:_P-type_atpase_like"/>
    <property type="match status" value="1"/>
</dbReference>
<evidence type="ECO:0000256" key="5">
    <source>
        <dbReference type="ARBA" id="ARBA00022723"/>
    </source>
</evidence>
<comment type="subcellular location">
    <subcellularLocation>
        <location evidence="1">Membrane</location>
        <topology evidence="1">Multi-pass membrane protein</topology>
    </subcellularLocation>
</comment>
<dbReference type="PROSITE" id="PS01229">
    <property type="entry name" value="COF_2"/>
    <property type="match status" value="1"/>
</dbReference>
<dbReference type="GO" id="GO:0046872">
    <property type="term" value="F:metal ion binding"/>
    <property type="evidence" value="ECO:0007669"/>
    <property type="project" value="UniProtKB-KW"/>
</dbReference>